<evidence type="ECO:0000313" key="1">
    <source>
        <dbReference type="EMBL" id="WOE75782.1"/>
    </source>
</evidence>
<dbReference type="RefSeq" id="WP_317082974.1">
    <property type="nucleotide sequence ID" value="NZ_CP136594.1"/>
</dbReference>
<protein>
    <submittedName>
        <fullName evidence="1">Uncharacterized protein</fullName>
    </submittedName>
</protein>
<dbReference type="AlphaFoldDB" id="A0AA97I179"/>
<dbReference type="KEGG" id="acoa:RB602_03450"/>
<name>A0AA97I179_9SPHN</name>
<keyword evidence="2" id="KW-1185">Reference proteome</keyword>
<accession>A0AA97I179</accession>
<organism evidence="1 2">
    <name type="scientific">Alterisphingorhabdus coralli</name>
    <dbReference type="NCBI Taxonomy" id="3071408"/>
    <lineage>
        <taxon>Bacteria</taxon>
        <taxon>Pseudomonadati</taxon>
        <taxon>Pseudomonadota</taxon>
        <taxon>Alphaproteobacteria</taxon>
        <taxon>Sphingomonadales</taxon>
        <taxon>Sphingomonadaceae</taxon>
        <taxon>Alterisphingorhabdus (ex Yan et al. 2024)</taxon>
    </lineage>
</organism>
<reference evidence="1 2" key="1">
    <citation type="submission" date="2023-10" db="EMBL/GenBank/DDBJ databases">
        <title>Complete genome sequence of a Sphingomonadaceae bacterium.</title>
        <authorList>
            <person name="Yan C."/>
        </authorList>
    </citation>
    <scope>NUCLEOTIDE SEQUENCE [LARGE SCALE GENOMIC DNA]</scope>
    <source>
        <strain evidence="1 2">SCSIO 66989</strain>
    </source>
</reference>
<sequence length="107" mass="12087">MPWLSALKLGMWEIRDRSNGGSVDRVCVRDRKQLLQLRHRGPLCQREVLREKGDEGYVYYQCGGTKGHGYTSLKMENAGLAQISSQGLFNNAPFQFNVEARHVGSCN</sequence>
<evidence type="ECO:0000313" key="2">
    <source>
        <dbReference type="Proteomes" id="UP001302429"/>
    </source>
</evidence>
<dbReference type="Proteomes" id="UP001302429">
    <property type="component" value="Chromosome"/>
</dbReference>
<dbReference type="EMBL" id="CP136594">
    <property type="protein sequence ID" value="WOE75782.1"/>
    <property type="molecule type" value="Genomic_DNA"/>
</dbReference>
<proteinExistence type="predicted"/>
<gene>
    <name evidence="1" type="ORF">RB602_03450</name>
</gene>